<dbReference type="EMBL" id="FNUK01000013">
    <property type="protein sequence ID" value="SEF84833.1"/>
    <property type="molecule type" value="Genomic_DNA"/>
</dbReference>
<reference evidence="2" key="1">
    <citation type="submission" date="2016-10" db="EMBL/GenBank/DDBJ databases">
        <authorList>
            <person name="Varghese N."/>
            <person name="Submissions S."/>
        </authorList>
    </citation>
    <scope>NUCLEOTIDE SEQUENCE [LARGE SCALE GENOMIC DNA]</scope>
    <source>
        <strain evidence="2">DSM 5463</strain>
    </source>
</reference>
<dbReference type="Proteomes" id="UP000242850">
    <property type="component" value="Unassembled WGS sequence"/>
</dbReference>
<evidence type="ECO:0000313" key="2">
    <source>
        <dbReference type="Proteomes" id="UP000242850"/>
    </source>
</evidence>
<dbReference type="AlphaFoldDB" id="A0A1H5VC90"/>
<organism evidence="1 2">
    <name type="scientific">Caloramator fervidus</name>
    <dbReference type="NCBI Taxonomy" id="29344"/>
    <lineage>
        <taxon>Bacteria</taxon>
        <taxon>Bacillati</taxon>
        <taxon>Bacillota</taxon>
        <taxon>Clostridia</taxon>
        <taxon>Eubacteriales</taxon>
        <taxon>Clostridiaceae</taxon>
        <taxon>Caloramator</taxon>
    </lineage>
</organism>
<name>A0A1H5VC90_9CLOT</name>
<evidence type="ECO:0000313" key="1">
    <source>
        <dbReference type="EMBL" id="SEF84833.1"/>
    </source>
</evidence>
<accession>A0A1H5VC90</accession>
<proteinExistence type="predicted"/>
<protein>
    <submittedName>
        <fullName evidence="1">Uncharacterized protein</fullName>
    </submittedName>
</protein>
<sequence>MSDKKRDEIPNFIPEDIDINEVLKNIDIEKIQNMMAMFNSKLNKKDKRIEVLYALKEFLPEDKCRIVDIFITVLSGGIKL</sequence>
<gene>
    <name evidence="1" type="ORF">SAMN05660865_01174</name>
</gene>
<keyword evidence="2" id="KW-1185">Reference proteome</keyword>
<dbReference type="RefSeq" id="WP_103896130.1">
    <property type="nucleotide sequence ID" value="NZ_FNUK01000013.1"/>
</dbReference>
<dbReference type="OrthoDB" id="1957299at2"/>